<protein>
    <submittedName>
        <fullName evidence="2">Alpha/beta hydrolase</fullName>
    </submittedName>
</protein>
<dbReference type="AlphaFoldDB" id="A0AAN1VEU7"/>
<proteinExistence type="predicted"/>
<dbReference type="Pfam" id="PF12697">
    <property type="entry name" value="Abhydrolase_6"/>
    <property type="match status" value="1"/>
</dbReference>
<sequence>MTEIIEKLRAAAARAQQDSEYQAATRGLPCAIWLDDGEGQRVAAWTGQPAGPAQRIVVQAPQATWRKILSAAPPPGYHSFSAALRFAQGFSAKGDALALAQSLHPLERLFEILRGQVDAPAMRIDRRAIQGHYADIALPQGTASLYLETCGAGAPLLMLHTAGADARQYHGLMADPALRARWRMIAFDMPGHGRSAPLPGTAWTAADLRRDDYLAICQAVIRQWVGGPCVLLGCSMGAAMALYLAARSPGDVAGVVALEAPFKAAGRLSPLLRHPQVNQAAHNPSYVRGLMAPQSPLAMRREAAWIYSQGGFGVYGSDLYFYSEEFDASEHLAGLDTSRFGVSLLTGAYDYSARPEDSQRVAALIPGARYATMPDLGHFPMIEHPARLLDYLRPELQRLEPR</sequence>
<keyword evidence="2" id="KW-0378">Hydrolase</keyword>
<feature type="domain" description="AB hydrolase-1" evidence="1">
    <location>
        <begin position="156"/>
        <end position="389"/>
    </location>
</feature>
<evidence type="ECO:0000313" key="3">
    <source>
        <dbReference type="Proteomes" id="UP000282741"/>
    </source>
</evidence>
<accession>A0AAN1VEU7</accession>
<dbReference type="EMBL" id="CP024172">
    <property type="protein sequence ID" value="AZW16196.1"/>
    <property type="molecule type" value="Genomic_DNA"/>
</dbReference>
<gene>
    <name evidence="2" type="ORF">CS347_05100</name>
</gene>
<dbReference type="InterPro" id="IPR050228">
    <property type="entry name" value="Carboxylesterase_BioH"/>
</dbReference>
<dbReference type="InterPro" id="IPR029058">
    <property type="entry name" value="AB_hydrolase_fold"/>
</dbReference>
<dbReference type="Gene3D" id="3.40.50.1820">
    <property type="entry name" value="alpha/beta hydrolase"/>
    <property type="match status" value="1"/>
</dbReference>
<dbReference type="SUPFAM" id="SSF53474">
    <property type="entry name" value="alpha/beta-Hydrolases"/>
    <property type="match status" value="1"/>
</dbReference>
<dbReference type="PANTHER" id="PTHR43194">
    <property type="entry name" value="HYDROLASE ALPHA/BETA FOLD FAMILY"/>
    <property type="match status" value="1"/>
</dbReference>
<organism evidence="2 3">
    <name type="scientific">Bordetella hinzii</name>
    <dbReference type="NCBI Taxonomy" id="103855"/>
    <lineage>
        <taxon>Bacteria</taxon>
        <taxon>Pseudomonadati</taxon>
        <taxon>Pseudomonadota</taxon>
        <taxon>Betaproteobacteria</taxon>
        <taxon>Burkholderiales</taxon>
        <taxon>Alcaligenaceae</taxon>
        <taxon>Bordetella</taxon>
    </lineage>
</organism>
<dbReference type="InterPro" id="IPR000073">
    <property type="entry name" value="AB_hydrolase_1"/>
</dbReference>
<evidence type="ECO:0000259" key="1">
    <source>
        <dbReference type="Pfam" id="PF12697"/>
    </source>
</evidence>
<dbReference type="GO" id="GO:0016787">
    <property type="term" value="F:hydrolase activity"/>
    <property type="evidence" value="ECO:0007669"/>
    <property type="project" value="UniProtKB-KW"/>
</dbReference>
<dbReference type="PANTHER" id="PTHR43194:SF2">
    <property type="entry name" value="PEROXISOMAL MEMBRANE PROTEIN LPX1"/>
    <property type="match status" value="1"/>
</dbReference>
<dbReference type="GeneID" id="92996722"/>
<dbReference type="Proteomes" id="UP000282741">
    <property type="component" value="Chromosome"/>
</dbReference>
<reference evidence="3" key="1">
    <citation type="submission" date="2017-10" db="EMBL/GenBank/DDBJ databases">
        <title>Whole genome sequencing of various Bordetella species.</title>
        <authorList>
            <person name="Weigand M.R."/>
            <person name="Loparev V."/>
            <person name="Peng Y."/>
            <person name="Bowden K.E."/>
            <person name="Tondella M.L."/>
            <person name="Williams M.M."/>
        </authorList>
    </citation>
    <scope>NUCLEOTIDE SEQUENCE [LARGE SCALE GENOMIC DNA]</scope>
    <source>
        <strain evidence="3">H720</strain>
    </source>
</reference>
<evidence type="ECO:0000313" key="2">
    <source>
        <dbReference type="EMBL" id="AZW16196.1"/>
    </source>
</evidence>
<dbReference type="RefSeq" id="WP_048939805.1">
    <property type="nucleotide sequence ID" value="NZ_CP012077.1"/>
</dbReference>
<name>A0AAN1VEU7_9BORD</name>